<evidence type="ECO:0000313" key="3">
    <source>
        <dbReference type="Proteomes" id="UP001066276"/>
    </source>
</evidence>
<dbReference type="EMBL" id="JANPWB010000009">
    <property type="protein sequence ID" value="KAJ1158927.1"/>
    <property type="molecule type" value="Genomic_DNA"/>
</dbReference>
<organism evidence="2 3">
    <name type="scientific">Pleurodeles waltl</name>
    <name type="common">Iberian ribbed newt</name>
    <dbReference type="NCBI Taxonomy" id="8319"/>
    <lineage>
        <taxon>Eukaryota</taxon>
        <taxon>Metazoa</taxon>
        <taxon>Chordata</taxon>
        <taxon>Craniata</taxon>
        <taxon>Vertebrata</taxon>
        <taxon>Euteleostomi</taxon>
        <taxon>Amphibia</taxon>
        <taxon>Batrachia</taxon>
        <taxon>Caudata</taxon>
        <taxon>Salamandroidea</taxon>
        <taxon>Salamandridae</taxon>
        <taxon>Pleurodelinae</taxon>
        <taxon>Pleurodeles</taxon>
    </lineage>
</organism>
<accession>A0AAV7S484</accession>
<protein>
    <submittedName>
        <fullName evidence="2">Uncharacterized protein</fullName>
    </submittedName>
</protein>
<comment type="caution">
    <text evidence="2">The sequence shown here is derived from an EMBL/GenBank/DDBJ whole genome shotgun (WGS) entry which is preliminary data.</text>
</comment>
<proteinExistence type="predicted"/>
<name>A0AAV7S484_PLEWA</name>
<feature type="region of interest" description="Disordered" evidence="1">
    <location>
        <begin position="1"/>
        <end position="58"/>
    </location>
</feature>
<evidence type="ECO:0000256" key="1">
    <source>
        <dbReference type="SAM" id="MobiDB-lite"/>
    </source>
</evidence>
<feature type="compositionally biased region" description="Gly residues" evidence="1">
    <location>
        <begin position="17"/>
        <end position="29"/>
    </location>
</feature>
<gene>
    <name evidence="2" type="ORF">NDU88_011599</name>
</gene>
<keyword evidence="3" id="KW-1185">Reference proteome</keyword>
<reference evidence="2" key="1">
    <citation type="journal article" date="2022" name="bioRxiv">
        <title>Sequencing and chromosome-scale assembly of the giantPleurodeles waltlgenome.</title>
        <authorList>
            <person name="Brown T."/>
            <person name="Elewa A."/>
            <person name="Iarovenko S."/>
            <person name="Subramanian E."/>
            <person name="Araus A.J."/>
            <person name="Petzold A."/>
            <person name="Susuki M."/>
            <person name="Suzuki K.-i.T."/>
            <person name="Hayashi T."/>
            <person name="Toyoda A."/>
            <person name="Oliveira C."/>
            <person name="Osipova E."/>
            <person name="Leigh N.D."/>
            <person name="Simon A."/>
            <person name="Yun M.H."/>
        </authorList>
    </citation>
    <scope>NUCLEOTIDE SEQUENCE</scope>
    <source>
        <strain evidence="2">20211129_DDA</strain>
        <tissue evidence="2">Liver</tissue>
    </source>
</reference>
<sequence>MTGSDSGPHPVERVGAAGDGQCSGRGGWSQLGLGRPRLNGQSGPGTPREGSRWTFGGEPTDPCPFSSCPYGCWGRGQSVAAWGGARNLETGALEEQSGLWCGDWAPEENEHCERRCLKRGATSSR</sequence>
<dbReference type="AlphaFoldDB" id="A0AAV7S484"/>
<dbReference type="Proteomes" id="UP001066276">
    <property type="component" value="Chromosome 5"/>
</dbReference>
<evidence type="ECO:0000313" key="2">
    <source>
        <dbReference type="EMBL" id="KAJ1158927.1"/>
    </source>
</evidence>